<dbReference type="STRING" id="984485.A0A1E4RDU8"/>
<feature type="transmembrane region" description="Helical" evidence="9">
    <location>
        <begin position="21"/>
        <end position="43"/>
    </location>
</feature>
<keyword evidence="6 9" id="KW-1133">Transmembrane helix</keyword>
<evidence type="ECO:0000313" key="11">
    <source>
        <dbReference type="Proteomes" id="UP000095085"/>
    </source>
</evidence>
<accession>A0A1E4RDU8</accession>
<evidence type="ECO:0000256" key="9">
    <source>
        <dbReference type="SAM" id="Phobius"/>
    </source>
</evidence>
<gene>
    <name evidence="10" type="ORF">HYPBUDRAFT_153741</name>
</gene>
<dbReference type="PANTHER" id="PTHR21576">
    <property type="entry name" value="UNCHARACTERIZED NODULIN-LIKE PROTEIN"/>
    <property type="match status" value="1"/>
</dbReference>
<evidence type="ECO:0000256" key="1">
    <source>
        <dbReference type="ARBA" id="ARBA00004128"/>
    </source>
</evidence>
<feature type="transmembrane region" description="Helical" evidence="9">
    <location>
        <begin position="325"/>
        <end position="344"/>
    </location>
</feature>
<sequence>MLFSLFATSIHDSMSYSYLEINFIASLLAIGMYLCLPVLGYLADCYGPALLSIILIWLFCPSYFVNSLIISGPSSRLNLYILALNFCLIGLATSSLYFASLLTCAKIYPNHKGLAISLPVSCYGLSTLIGSQIMKLPVFIKPNGYLELSKVFGFFSGLYFIIGILNFVSNSIVSMELQVLFNESTPLLEEDDLIPQRSVVEPVNHGQRFKNFVKDKSSWLLLVSLILNLGPLESFQNNLGSIIENTAHPIQTNLSDQIGILATSSTITRLLMGGLSDYLSSDDRKYPINRTWLLSLIILMGSLGQFALVKSGLIDFKYISVLNGASYGGIFTIYPTIVASIWGIDIMGSTWGSLMLAPALGSIIYSISYGKTVDYCESQFCLNGYFNTTSWSLLLSLVLLLVTWRAIWYNRGFKMF</sequence>
<feature type="transmembrane region" description="Helical" evidence="9">
    <location>
        <begin position="49"/>
        <end position="70"/>
    </location>
</feature>
<dbReference type="OrthoDB" id="199930at2759"/>
<dbReference type="AlphaFoldDB" id="A0A1E4RDU8"/>
<name>A0A1E4RDU8_9ASCO</name>
<feature type="transmembrane region" description="Helical" evidence="9">
    <location>
        <begin position="291"/>
        <end position="313"/>
    </location>
</feature>
<keyword evidence="7 9" id="KW-0472">Membrane</keyword>
<reference evidence="11" key="1">
    <citation type="submission" date="2016-05" db="EMBL/GenBank/DDBJ databases">
        <title>Comparative genomics of biotechnologically important yeasts.</title>
        <authorList>
            <consortium name="DOE Joint Genome Institute"/>
            <person name="Riley R."/>
            <person name="Haridas S."/>
            <person name="Wolfe K.H."/>
            <person name="Lopes M.R."/>
            <person name="Hittinger C.T."/>
            <person name="Goker M."/>
            <person name="Salamov A."/>
            <person name="Wisecaver J."/>
            <person name="Long T.M."/>
            <person name="Aerts A.L."/>
            <person name="Barry K."/>
            <person name="Choi C."/>
            <person name="Clum A."/>
            <person name="Coughlan A.Y."/>
            <person name="Deshpande S."/>
            <person name="Douglass A.P."/>
            <person name="Hanson S.J."/>
            <person name="Klenk H.-P."/>
            <person name="Labutti K."/>
            <person name="Lapidus A."/>
            <person name="Lindquist E."/>
            <person name="Lipzen A."/>
            <person name="Meier-Kolthoff J.P."/>
            <person name="Ohm R.A."/>
            <person name="Otillar R.P."/>
            <person name="Pangilinan J."/>
            <person name="Peng Y."/>
            <person name="Rokas A."/>
            <person name="Rosa C.A."/>
            <person name="Scheuner C."/>
            <person name="Sibirny A.A."/>
            <person name="Slot J.C."/>
            <person name="Stielow J.B."/>
            <person name="Sun H."/>
            <person name="Kurtzman C.P."/>
            <person name="Blackwell M."/>
            <person name="Grigoriev I.V."/>
            <person name="Jeffries T.W."/>
        </authorList>
    </citation>
    <scope>NUCLEOTIDE SEQUENCE [LARGE SCALE GENOMIC DNA]</scope>
    <source>
        <strain evidence="11">NRRL Y-1933</strain>
    </source>
</reference>
<dbReference type="GO" id="GO:0000329">
    <property type="term" value="C:fungal-type vacuole membrane"/>
    <property type="evidence" value="ECO:0007669"/>
    <property type="project" value="EnsemblFungi"/>
</dbReference>
<evidence type="ECO:0000256" key="2">
    <source>
        <dbReference type="ARBA" id="ARBA00008335"/>
    </source>
</evidence>
<feature type="transmembrane region" description="Helical" evidence="9">
    <location>
        <begin position="351"/>
        <end position="370"/>
    </location>
</feature>
<dbReference type="RefSeq" id="XP_020074488.1">
    <property type="nucleotide sequence ID" value="XM_020221702.1"/>
</dbReference>
<evidence type="ECO:0000256" key="3">
    <source>
        <dbReference type="ARBA" id="ARBA00022448"/>
    </source>
</evidence>
<dbReference type="Pfam" id="PF07690">
    <property type="entry name" value="MFS_1"/>
    <property type="match status" value="1"/>
</dbReference>
<keyword evidence="4" id="KW-0926">Vacuole</keyword>
<dbReference type="GeneID" id="30996251"/>
<feature type="transmembrane region" description="Helical" evidence="9">
    <location>
        <begin position="77"/>
        <end position="99"/>
    </location>
</feature>
<evidence type="ECO:0000256" key="6">
    <source>
        <dbReference type="ARBA" id="ARBA00022989"/>
    </source>
</evidence>
<dbReference type="InterPro" id="IPR036259">
    <property type="entry name" value="MFS_trans_sf"/>
</dbReference>
<evidence type="ECO:0000256" key="8">
    <source>
        <dbReference type="ARBA" id="ARBA00039330"/>
    </source>
</evidence>
<organism evidence="10 11">
    <name type="scientific">Hyphopichia burtonii NRRL Y-1933</name>
    <dbReference type="NCBI Taxonomy" id="984485"/>
    <lineage>
        <taxon>Eukaryota</taxon>
        <taxon>Fungi</taxon>
        <taxon>Dikarya</taxon>
        <taxon>Ascomycota</taxon>
        <taxon>Saccharomycotina</taxon>
        <taxon>Pichiomycetes</taxon>
        <taxon>Debaryomycetaceae</taxon>
        <taxon>Hyphopichia</taxon>
    </lineage>
</organism>
<dbReference type="GO" id="GO:0022857">
    <property type="term" value="F:transmembrane transporter activity"/>
    <property type="evidence" value="ECO:0007669"/>
    <property type="project" value="InterPro"/>
</dbReference>
<feature type="transmembrane region" description="Helical" evidence="9">
    <location>
        <begin position="111"/>
        <end position="130"/>
    </location>
</feature>
<evidence type="ECO:0000256" key="5">
    <source>
        <dbReference type="ARBA" id="ARBA00022692"/>
    </source>
</evidence>
<comment type="similarity">
    <text evidence="2">Belongs to the major facilitator superfamily.</text>
</comment>
<keyword evidence="3" id="KW-0813">Transport</keyword>
<feature type="transmembrane region" description="Helical" evidence="9">
    <location>
        <begin position="151"/>
        <end position="173"/>
    </location>
</feature>
<dbReference type="EMBL" id="KV454544">
    <property type="protein sequence ID" value="ODV65421.1"/>
    <property type="molecule type" value="Genomic_DNA"/>
</dbReference>
<comment type="subcellular location">
    <subcellularLocation>
        <location evidence="1">Vacuole membrane</location>
        <topology evidence="1">Multi-pass membrane protein</topology>
    </subcellularLocation>
</comment>
<proteinExistence type="inferred from homology"/>
<dbReference type="Gene3D" id="1.20.1250.20">
    <property type="entry name" value="MFS general substrate transporter like domains"/>
    <property type="match status" value="1"/>
</dbReference>
<dbReference type="SUPFAM" id="SSF103473">
    <property type="entry name" value="MFS general substrate transporter"/>
    <property type="match status" value="1"/>
</dbReference>
<evidence type="ECO:0000313" key="10">
    <source>
        <dbReference type="EMBL" id="ODV65421.1"/>
    </source>
</evidence>
<evidence type="ECO:0000256" key="4">
    <source>
        <dbReference type="ARBA" id="ARBA00022554"/>
    </source>
</evidence>
<keyword evidence="11" id="KW-1185">Reference proteome</keyword>
<dbReference type="PANTHER" id="PTHR21576:SF45">
    <property type="entry name" value="TRANSPORTER MCH1-RELATED"/>
    <property type="match status" value="1"/>
</dbReference>
<feature type="transmembrane region" description="Helical" evidence="9">
    <location>
        <begin position="390"/>
        <end position="408"/>
    </location>
</feature>
<protein>
    <recommendedName>
        <fullName evidence="8">Probable transporter MCH1</fullName>
    </recommendedName>
</protein>
<dbReference type="InterPro" id="IPR011701">
    <property type="entry name" value="MFS"/>
</dbReference>
<keyword evidence="5 9" id="KW-0812">Transmembrane</keyword>
<dbReference type="Proteomes" id="UP000095085">
    <property type="component" value="Unassembled WGS sequence"/>
</dbReference>
<evidence type="ECO:0000256" key="7">
    <source>
        <dbReference type="ARBA" id="ARBA00023136"/>
    </source>
</evidence>